<feature type="transmembrane region" description="Helical" evidence="1">
    <location>
        <begin position="239"/>
        <end position="262"/>
    </location>
</feature>
<feature type="transmembrane region" description="Helical" evidence="1">
    <location>
        <begin position="7"/>
        <end position="26"/>
    </location>
</feature>
<name>A0A101FY12_9CHLR</name>
<protein>
    <submittedName>
        <fullName evidence="2">Putative membrane protein</fullName>
    </submittedName>
</protein>
<feature type="transmembrane region" description="Helical" evidence="1">
    <location>
        <begin position="156"/>
        <end position="174"/>
    </location>
</feature>
<feature type="transmembrane region" description="Helical" evidence="1">
    <location>
        <begin position="358"/>
        <end position="379"/>
    </location>
</feature>
<keyword evidence="1" id="KW-1133">Transmembrane helix</keyword>
<keyword evidence="1" id="KW-0472">Membrane</keyword>
<feature type="transmembrane region" description="Helical" evidence="1">
    <location>
        <begin position="282"/>
        <end position="300"/>
    </location>
</feature>
<gene>
    <name evidence="2" type="ORF">XD73_0682</name>
</gene>
<feature type="transmembrane region" description="Helical" evidence="1">
    <location>
        <begin position="333"/>
        <end position="352"/>
    </location>
</feature>
<sequence length="435" mass="49350">MKKKLVKILKISLPAAGLLGLVVVLVNPGQTLFTAWLGGTIISFIFLFGILFVFEKLQSPKKVRVISTVNFLLRICTGIALFLLLPIFGYEEEPPQAGYLYLDAYRRDSDAWQIANSDESIFSGFKDDFYTDQYGGMLSLSAAIYRTFSPDAHRPVLILLITAFISTLGIPFYWQAIQERFNPKIATIASWLLALYPESIILGGSQMREPIVIGLSCIILWGIIHHQKDKRASIITVTLSFLMLLLISTRYAMAIGILVLLWIWVDHTPREEQGKNKVLRNIFLVLIILAGLFISWNWLVNTARWDLYLMESSSGRVQFELDNIGSQFRIPFLVIYGVLQPVLPAAIAYPGIAIMRSIAIFRSAGWYAIAPTLLLAPFFVRKEKDTKNRRVLIYTIAFILFWVFLSSLRAGGDQWDNPRYRTAILPWITLVTGWV</sequence>
<feature type="transmembrane region" description="Helical" evidence="1">
    <location>
        <begin position="391"/>
        <end position="410"/>
    </location>
</feature>
<evidence type="ECO:0000256" key="1">
    <source>
        <dbReference type="SAM" id="Phobius"/>
    </source>
</evidence>
<dbReference type="EMBL" id="LGFU01000027">
    <property type="protein sequence ID" value="KUK46458.1"/>
    <property type="molecule type" value="Genomic_DNA"/>
</dbReference>
<evidence type="ECO:0000313" key="3">
    <source>
        <dbReference type="Proteomes" id="UP000064249"/>
    </source>
</evidence>
<dbReference type="Proteomes" id="UP000064249">
    <property type="component" value="Unassembled WGS sequence"/>
</dbReference>
<keyword evidence="1" id="KW-0812">Transmembrane</keyword>
<feature type="transmembrane region" description="Helical" evidence="1">
    <location>
        <begin position="66"/>
        <end position="88"/>
    </location>
</feature>
<feature type="transmembrane region" description="Helical" evidence="1">
    <location>
        <begin position="32"/>
        <end position="54"/>
    </location>
</feature>
<comment type="caution">
    <text evidence="2">The sequence shown here is derived from an EMBL/GenBank/DDBJ whole genome shotgun (WGS) entry which is preliminary data.</text>
</comment>
<organism evidence="2 3">
    <name type="scientific">Anaerolinea thermophila</name>
    <dbReference type="NCBI Taxonomy" id="167964"/>
    <lineage>
        <taxon>Bacteria</taxon>
        <taxon>Bacillati</taxon>
        <taxon>Chloroflexota</taxon>
        <taxon>Anaerolineae</taxon>
        <taxon>Anaerolineales</taxon>
        <taxon>Anaerolineaceae</taxon>
        <taxon>Anaerolinea</taxon>
    </lineage>
</organism>
<evidence type="ECO:0000313" key="2">
    <source>
        <dbReference type="EMBL" id="KUK46458.1"/>
    </source>
</evidence>
<proteinExistence type="predicted"/>
<accession>A0A101FY12</accession>
<dbReference type="AlphaFoldDB" id="A0A101FY12"/>
<feature type="non-terminal residue" evidence="2">
    <location>
        <position position="435"/>
    </location>
</feature>
<reference evidence="2 3" key="1">
    <citation type="journal article" date="2015" name="MBio">
        <title>Genome-Resolved Metagenomic Analysis Reveals Roles for Candidate Phyla and Other Microbial Community Members in Biogeochemical Transformations in Oil Reservoirs.</title>
        <authorList>
            <person name="Hu P."/>
            <person name="Tom L."/>
            <person name="Singh A."/>
            <person name="Thomas B.C."/>
            <person name="Baker B.J."/>
            <person name="Piceno Y.M."/>
            <person name="Andersen G.L."/>
            <person name="Banfield J.F."/>
        </authorList>
    </citation>
    <scope>NUCLEOTIDE SEQUENCE [LARGE SCALE GENOMIC DNA]</scope>
    <source>
        <strain evidence="2">46_16</strain>
    </source>
</reference>